<evidence type="ECO:0000259" key="1">
    <source>
        <dbReference type="PROSITE" id="PS50404"/>
    </source>
</evidence>
<dbReference type="GO" id="GO:0005739">
    <property type="term" value="C:mitochondrion"/>
    <property type="evidence" value="ECO:0007669"/>
    <property type="project" value="TreeGrafter"/>
</dbReference>
<dbReference type="OrthoDB" id="202840at2759"/>
<feature type="domain" description="GST N-terminal" evidence="1">
    <location>
        <begin position="4"/>
        <end position="86"/>
    </location>
</feature>
<dbReference type="PANTHER" id="PTHR42673">
    <property type="entry name" value="MALEYLACETOACETATE ISOMERASE"/>
    <property type="match status" value="1"/>
</dbReference>
<dbReference type="Pfam" id="PF13409">
    <property type="entry name" value="GST_N_2"/>
    <property type="match status" value="1"/>
</dbReference>
<dbReference type="InterPro" id="IPR004045">
    <property type="entry name" value="Glutathione_S-Trfase_N"/>
</dbReference>
<dbReference type="SFLD" id="SFLDS00019">
    <property type="entry name" value="Glutathione_Transferase_(cytos"/>
    <property type="match status" value="1"/>
</dbReference>
<dbReference type="Gene3D" id="1.20.1050.10">
    <property type="match status" value="1"/>
</dbReference>
<dbReference type="AlphaFoldDB" id="A0A0B1T0P7"/>
<protein>
    <submittedName>
        <fullName evidence="2">Putative maleylacetoacetate isomerase</fullName>
    </submittedName>
</protein>
<dbReference type="SUPFAM" id="SSF52833">
    <property type="entry name" value="Thioredoxin-like"/>
    <property type="match status" value="1"/>
</dbReference>
<keyword evidence="2" id="KW-0413">Isomerase</keyword>
<dbReference type="GO" id="GO:0006749">
    <property type="term" value="P:glutathione metabolic process"/>
    <property type="evidence" value="ECO:0007669"/>
    <property type="project" value="TreeGrafter"/>
</dbReference>
<evidence type="ECO:0000313" key="3">
    <source>
        <dbReference type="Proteomes" id="UP000053660"/>
    </source>
</evidence>
<evidence type="ECO:0000313" key="2">
    <source>
        <dbReference type="EMBL" id="KHJ89337.1"/>
    </source>
</evidence>
<accession>A0A0B1T0P7</accession>
<keyword evidence="3" id="KW-1185">Reference proteome</keyword>
<dbReference type="PANTHER" id="PTHR42673:SF1">
    <property type="entry name" value="MALEYLACETOACETATE ISOMERASE"/>
    <property type="match status" value="1"/>
</dbReference>
<gene>
    <name evidence="2" type="ORF">OESDEN_10843</name>
</gene>
<dbReference type="EMBL" id="KN554359">
    <property type="protein sequence ID" value="KHJ89337.1"/>
    <property type="molecule type" value="Genomic_DNA"/>
</dbReference>
<dbReference type="InterPro" id="IPR034333">
    <property type="entry name" value="GST_Zeta_N"/>
</dbReference>
<dbReference type="GO" id="GO:0016034">
    <property type="term" value="F:maleylacetoacetate isomerase activity"/>
    <property type="evidence" value="ECO:0007669"/>
    <property type="project" value="TreeGrafter"/>
</dbReference>
<dbReference type="Gene3D" id="3.40.30.10">
    <property type="entry name" value="Glutaredoxin"/>
    <property type="match status" value="1"/>
</dbReference>
<organism evidence="2 3">
    <name type="scientific">Oesophagostomum dentatum</name>
    <name type="common">Nodular worm</name>
    <dbReference type="NCBI Taxonomy" id="61180"/>
    <lineage>
        <taxon>Eukaryota</taxon>
        <taxon>Metazoa</taxon>
        <taxon>Ecdysozoa</taxon>
        <taxon>Nematoda</taxon>
        <taxon>Chromadorea</taxon>
        <taxon>Rhabditida</taxon>
        <taxon>Rhabditina</taxon>
        <taxon>Rhabditomorpha</taxon>
        <taxon>Strongyloidea</taxon>
        <taxon>Strongylidae</taxon>
        <taxon>Oesophagostomum</taxon>
    </lineage>
</organism>
<dbReference type="GO" id="GO:0006559">
    <property type="term" value="P:L-phenylalanine catabolic process"/>
    <property type="evidence" value="ECO:0007669"/>
    <property type="project" value="TreeGrafter"/>
</dbReference>
<dbReference type="CDD" id="cd03042">
    <property type="entry name" value="GST_N_Zeta"/>
    <property type="match status" value="1"/>
</dbReference>
<sequence length="113" mass="12936">MPHSKPILYSYWRSSCSWRVRIALNLKKIDYEYKIVDLLSPEDMTSPDFTAVNPAKKVPALVVDGVPLTESMAIMEYLDEAYPDRYPLLPKDPIQRAHSRAIALQKVSIFVIV</sequence>
<dbReference type="InterPro" id="IPR036249">
    <property type="entry name" value="Thioredoxin-like_sf"/>
</dbReference>
<name>A0A0B1T0P7_OESDE</name>
<reference evidence="2 3" key="1">
    <citation type="submission" date="2014-03" db="EMBL/GenBank/DDBJ databases">
        <title>Draft genome of the hookworm Oesophagostomum dentatum.</title>
        <authorList>
            <person name="Mitreva M."/>
        </authorList>
    </citation>
    <scope>NUCLEOTIDE SEQUENCE [LARGE SCALE GENOMIC DNA]</scope>
    <source>
        <strain evidence="2 3">OD-Hann</strain>
    </source>
</reference>
<proteinExistence type="predicted"/>
<dbReference type="Proteomes" id="UP000053660">
    <property type="component" value="Unassembled WGS sequence"/>
</dbReference>
<dbReference type="PROSITE" id="PS50404">
    <property type="entry name" value="GST_NTER"/>
    <property type="match status" value="1"/>
</dbReference>
<dbReference type="GO" id="GO:0004364">
    <property type="term" value="F:glutathione transferase activity"/>
    <property type="evidence" value="ECO:0007669"/>
    <property type="project" value="TreeGrafter"/>
</dbReference>
<dbReference type="InterPro" id="IPR040079">
    <property type="entry name" value="Glutathione_S-Trfase"/>
</dbReference>
<dbReference type="SFLD" id="SFLDG00358">
    <property type="entry name" value="Main_(cytGST)"/>
    <property type="match status" value="1"/>
</dbReference>